<evidence type="ECO:0000313" key="1">
    <source>
        <dbReference type="EMBL" id="MFC7275974.1"/>
    </source>
</evidence>
<proteinExistence type="predicted"/>
<name>A0ABW2HT17_9ACTN</name>
<dbReference type="PANTHER" id="PTHR47473:SF1">
    <property type="entry name" value="METHYLTRANSFERASE DOMAIN-CONTAINING PROTEIN"/>
    <property type="match status" value="1"/>
</dbReference>
<accession>A0ABW2HT17</accession>
<protein>
    <submittedName>
        <fullName evidence="1">DUF3419 family protein</fullName>
    </submittedName>
</protein>
<dbReference type="InterPro" id="IPR021829">
    <property type="entry name" value="DUF3419"/>
</dbReference>
<comment type="caution">
    <text evidence="1">The sequence shown here is derived from an EMBL/GenBank/DDBJ whole genome shotgun (WGS) entry which is preliminary data.</text>
</comment>
<dbReference type="PANTHER" id="PTHR47473">
    <property type="entry name" value="BTA1P"/>
    <property type="match status" value="1"/>
</dbReference>
<dbReference type="RefSeq" id="WP_378969722.1">
    <property type="nucleotide sequence ID" value="NZ_JBHTBJ010000012.1"/>
</dbReference>
<evidence type="ECO:0000313" key="2">
    <source>
        <dbReference type="Proteomes" id="UP001596548"/>
    </source>
</evidence>
<dbReference type="Pfam" id="PF11899">
    <property type="entry name" value="DUF3419"/>
    <property type="match status" value="1"/>
</dbReference>
<organism evidence="1 2">
    <name type="scientific">Paractinoplanes rhizophilus</name>
    <dbReference type="NCBI Taxonomy" id="1416877"/>
    <lineage>
        <taxon>Bacteria</taxon>
        <taxon>Bacillati</taxon>
        <taxon>Actinomycetota</taxon>
        <taxon>Actinomycetes</taxon>
        <taxon>Micromonosporales</taxon>
        <taxon>Micromonosporaceae</taxon>
        <taxon>Paractinoplanes</taxon>
    </lineage>
</organism>
<dbReference type="EMBL" id="JBHTBJ010000012">
    <property type="protein sequence ID" value="MFC7275974.1"/>
    <property type="molecule type" value="Genomic_DNA"/>
</dbReference>
<gene>
    <name evidence="1" type="ORF">ACFQS1_18430</name>
</gene>
<keyword evidence="2" id="KW-1185">Reference proteome</keyword>
<dbReference type="Proteomes" id="UP001596548">
    <property type="component" value="Unassembled WGS sequence"/>
</dbReference>
<sequence length="379" mass="42290">MARQLADRAFAATFRHLFAFSLLYEDSEVDNRVLGLDPRSRVLAVSGAGCGVAGLLAAHPERIDAIDINPHHLALAALKVAATRRVTSYAEFYQLLGRGRHADPAGALRPLMIDLPAWVARYWSANHDRFRTNLYAEGLAGTFQRWLRRTMGVDADFLRALHRLPPADRLAHLAPILASTRRAWPMRALVNTPLFLLGIGVNFEQRQRNLRANRAATMMDVVTAHFERLAQTDLETNWFVWVGLTGEFNHDHPAAVPPYLRAENHRRALAAPTRVGFHRESLQRMLAAATPGQWSHFSLCDVLDWLPAGAQRQLLHRIARVGGPGALVLTRSVESACVVDRLGLSELYERVEPVSTEASEQERTRLYGRVNVYRVAGGA</sequence>
<reference evidence="2" key="1">
    <citation type="journal article" date="2019" name="Int. J. Syst. Evol. Microbiol.">
        <title>The Global Catalogue of Microorganisms (GCM) 10K type strain sequencing project: providing services to taxonomists for standard genome sequencing and annotation.</title>
        <authorList>
            <consortium name="The Broad Institute Genomics Platform"/>
            <consortium name="The Broad Institute Genome Sequencing Center for Infectious Disease"/>
            <person name="Wu L."/>
            <person name="Ma J."/>
        </authorList>
    </citation>
    <scope>NUCLEOTIDE SEQUENCE [LARGE SCALE GENOMIC DNA]</scope>
    <source>
        <strain evidence="2">XZYJT-10</strain>
    </source>
</reference>